<evidence type="ECO:0000256" key="1">
    <source>
        <dbReference type="ARBA" id="ARBA00022617"/>
    </source>
</evidence>
<feature type="transmembrane region" description="Helical" evidence="6">
    <location>
        <begin position="12"/>
        <end position="36"/>
    </location>
</feature>
<evidence type="ECO:0000313" key="9">
    <source>
        <dbReference type="EMBL" id="UYQ72631.1"/>
    </source>
</evidence>
<dbReference type="NCBIfam" id="NF011055">
    <property type="entry name" value="PRK14487.1"/>
    <property type="match status" value="1"/>
</dbReference>
<gene>
    <name evidence="9" type="primary">ccoO</name>
    <name evidence="9" type="ORF">OF122_02270</name>
    <name evidence="8" type="ORF">OF122_14025</name>
</gene>
<dbReference type="InterPro" id="IPR009056">
    <property type="entry name" value="Cyt_c-like_dom"/>
</dbReference>
<dbReference type="EMBL" id="CP107716">
    <property type="protein sequence ID" value="UYQ71159.1"/>
    <property type="molecule type" value="Genomic_DNA"/>
</dbReference>
<dbReference type="PROSITE" id="PS51007">
    <property type="entry name" value="CYTC"/>
    <property type="match status" value="1"/>
</dbReference>
<evidence type="ECO:0000256" key="4">
    <source>
        <dbReference type="PROSITE-ProRule" id="PRU00433"/>
    </source>
</evidence>
<evidence type="ECO:0000313" key="10">
    <source>
        <dbReference type="Proteomes" id="UP001163882"/>
    </source>
</evidence>
<dbReference type="Pfam" id="PF02433">
    <property type="entry name" value="FixO"/>
    <property type="match status" value="1"/>
</dbReference>
<dbReference type="Gene3D" id="6.10.250.2250">
    <property type="match status" value="1"/>
</dbReference>
<keyword evidence="2 4" id="KW-0479">Metal-binding</keyword>
<keyword evidence="6" id="KW-1133">Transmembrane helix</keyword>
<feature type="domain" description="Cytochrome c" evidence="7">
    <location>
        <begin position="53"/>
        <end position="229"/>
    </location>
</feature>
<protein>
    <submittedName>
        <fullName evidence="9">Cytochrome-c oxidase, cbb3-type subunit II</fullName>
    </submittedName>
</protein>
<sequence>MAELFHRKIERTAIGFVLAIIAAASVGGIVEIVPLFTIDETVEDVPDMRLYTPLELAGRDIYVREGCYACHSQMVRTLVDEVDRYGPYSLAVESQYDHPMQWGSKRTGPDLARVGGKYSDIWHVAHLINPRQVTPESNMPAYPWLMETELDVYELAGRLNAQRMVGVPYTQEMVENAATDAIAQADPESSFGTGLAARYGEETQVSLFDGVTGTVTEMDALVAYLQILGLLTNAAYEQSPDMQEAPDVAGEDASQLISPSVEE</sequence>
<feature type="region of interest" description="Disordered" evidence="5">
    <location>
        <begin position="241"/>
        <end position="263"/>
    </location>
</feature>
<keyword evidence="3 4" id="KW-0408">Iron</keyword>
<evidence type="ECO:0000259" key="7">
    <source>
        <dbReference type="PROSITE" id="PS51007"/>
    </source>
</evidence>
<accession>A0ABY6IPU0</accession>
<evidence type="ECO:0000256" key="2">
    <source>
        <dbReference type="ARBA" id="ARBA00022723"/>
    </source>
</evidence>
<keyword evidence="10" id="KW-1185">Reference proteome</keyword>
<evidence type="ECO:0000313" key="8">
    <source>
        <dbReference type="EMBL" id="UYQ71159.1"/>
    </source>
</evidence>
<evidence type="ECO:0000256" key="6">
    <source>
        <dbReference type="SAM" id="Phobius"/>
    </source>
</evidence>
<dbReference type="RefSeq" id="WP_264224819.1">
    <property type="nucleotide sequence ID" value="NZ_CP107716.1"/>
</dbReference>
<keyword evidence="1 4" id="KW-0349">Heme</keyword>
<keyword evidence="6" id="KW-0472">Membrane</keyword>
<dbReference type="Proteomes" id="UP001163882">
    <property type="component" value="Chromosome"/>
</dbReference>
<name>A0ABY6IPU0_9HYPH</name>
<evidence type="ECO:0000256" key="5">
    <source>
        <dbReference type="SAM" id="MobiDB-lite"/>
    </source>
</evidence>
<dbReference type="InterPro" id="IPR003468">
    <property type="entry name" value="Cyt_c_oxidase_monohaem-su/FixO"/>
</dbReference>
<evidence type="ECO:0000256" key="3">
    <source>
        <dbReference type="ARBA" id="ARBA00023004"/>
    </source>
</evidence>
<dbReference type="EMBL" id="CP107716">
    <property type="protein sequence ID" value="UYQ72631.1"/>
    <property type="molecule type" value="Genomic_DNA"/>
</dbReference>
<dbReference type="InterPro" id="IPR036909">
    <property type="entry name" value="Cyt_c-like_dom_sf"/>
</dbReference>
<proteinExistence type="predicted"/>
<keyword evidence="6" id="KW-0812">Transmembrane</keyword>
<dbReference type="NCBIfam" id="TIGR00781">
    <property type="entry name" value="ccoO"/>
    <property type="match status" value="1"/>
</dbReference>
<dbReference type="SUPFAM" id="SSF46626">
    <property type="entry name" value="Cytochrome c"/>
    <property type="match status" value="1"/>
</dbReference>
<organism evidence="9 10">
    <name type="scientific">Pelagibacterium flavum</name>
    <dbReference type="NCBI Taxonomy" id="2984530"/>
    <lineage>
        <taxon>Bacteria</taxon>
        <taxon>Pseudomonadati</taxon>
        <taxon>Pseudomonadota</taxon>
        <taxon>Alphaproteobacteria</taxon>
        <taxon>Hyphomicrobiales</taxon>
        <taxon>Devosiaceae</taxon>
        <taxon>Pelagibacterium</taxon>
    </lineage>
</organism>
<reference evidence="9" key="1">
    <citation type="submission" date="2022-10" db="EMBL/GenBank/DDBJ databases">
        <title>YIM 151497 complete genome.</title>
        <authorList>
            <person name="Chen X."/>
        </authorList>
    </citation>
    <scope>NUCLEOTIDE SEQUENCE</scope>
    <source>
        <strain evidence="9">YIM 151497</strain>
    </source>
</reference>
<dbReference type="Gene3D" id="1.10.760.10">
    <property type="entry name" value="Cytochrome c-like domain"/>
    <property type="match status" value="1"/>
</dbReference>